<organism evidence="2">
    <name type="scientific">Vanderwaltozyma polyspora (strain ATCC 22028 / DSM 70294 / BCRC 21397 / CBS 2163 / NBRC 10782 / NRRL Y-8283 / UCD 57-17)</name>
    <name type="common">Kluyveromyces polysporus</name>
    <dbReference type="NCBI Taxonomy" id="436907"/>
    <lineage>
        <taxon>Eukaryota</taxon>
        <taxon>Fungi</taxon>
        <taxon>Dikarya</taxon>
        <taxon>Ascomycota</taxon>
        <taxon>Saccharomycotina</taxon>
        <taxon>Saccharomycetes</taxon>
        <taxon>Saccharomycetales</taxon>
        <taxon>Saccharomycetaceae</taxon>
        <taxon>Vanderwaltozyma</taxon>
    </lineage>
</organism>
<dbReference type="EMBL" id="DS480495">
    <property type="protein sequence ID" value="EDO14942.1"/>
    <property type="molecule type" value="Genomic_DNA"/>
</dbReference>
<dbReference type="RefSeq" id="XP_001642800.1">
    <property type="nucleotide sequence ID" value="XM_001642750.1"/>
</dbReference>
<protein>
    <submittedName>
        <fullName evidence="1">Uncharacterized protein</fullName>
    </submittedName>
</protein>
<accession>A7TS23</accession>
<dbReference type="Proteomes" id="UP000000267">
    <property type="component" value="Unassembled WGS sequence"/>
</dbReference>
<dbReference type="OrthoDB" id="4058896at2759"/>
<keyword evidence="2" id="KW-1185">Reference proteome</keyword>
<gene>
    <name evidence="1" type="ORF">Kpol_385p11</name>
</gene>
<evidence type="ECO:0000313" key="1">
    <source>
        <dbReference type="EMBL" id="EDO14942.1"/>
    </source>
</evidence>
<dbReference type="AlphaFoldDB" id="A7TS23"/>
<dbReference type="InParanoid" id="A7TS23"/>
<sequence length="262" mass="31024">MLIGLESTITNWHSNIDFKEKVTFYNWIVATYHSFYPNSDQEDDIFEQFTDANDHECSSQEQDLMFNKYDICKMLVGELQNKCNITTVSSQDFGWLTVFDDNNNTNNVNETSGTNDASINDDYDNVNNDNVNNEIELVEEEIIEESVETIENEYIFNSIRTPYIQIINNNNRNEVLHRKRHVIKDWVVRRCNSLLKSHDSIESVKHFKYLENQPSSSRLGEINTTRNENCDHQFKMQRKFHKLFHKESKGERKRDAIMLLFR</sequence>
<reference evidence="1 2" key="1">
    <citation type="journal article" date="2007" name="Proc. Natl. Acad. Sci. U.S.A.">
        <title>Independent sorting-out of thousands of duplicated gene pairs in two yeast species descended from a whole-genome duplication.</title>
        <authorList>
            <person name="Scannell D.R."/>
            <person name="Frank A.C."/>
            <person name="Conant G.C."/>
            <person name="Byrne K.P."/>
            <person name="Woolfit M."/>
            <person name="Wolfe K.H."/>
        </authorList>
    </citation>
    <scope>NUCLEOTIDE SEQUENCE [LARGE SCALE GENOMIC DNA]</scope>
    <source>
        <strain evidence="2">ATCC 22028 / DSM 70294 / BCRC 21397 / CBS 2163 / NBRC 10782 / NRRL Y-8283 / UCD 57-17</strain>
    </source>
</reference>
<dbReference type="GeneID" id="5542976"/>
<proteinExistence type="predicted"/>
<name>A7TS23_VANPO</name>
<dbReference type="KEGG" id="vpo:Kpol_385p11"/>
<dbReference type="eggNOG" id="ENOG502SWTI">
    <property type="taxonomic scope" value="Eukaryota"/>
</dbReference>
<dbReference type="HOGENOM" id="CLU_1062453_0_0_1"/>
<evidence type="ECO:0000313" key="2">
    <source>
        <dbReference type="Proteomes" id="UP000000267"/>
    </source>
</evidence>